<dbReference type="AlphaFoldDB" id="A0A7X1ZJ89"/>
<dbReference type="SUPFAM" id="SSF143430">
    <property type="entry name" value="TTP0101/SSO1404-like"/>
    <property type="match status" value="1"/>
</dbReference>
<gene>
    <name evidence="9 10" type="primary">cas2</name>
    <name evidence="10" type="ORF">GHC57_17170</name>
</gene>
<keyword evidence="3 9" id="KW-0540">Nuclease</keyword>
<dbReference type="GO" id="GO:0046872">
    <property type="term" value="F:metal ion binding"/>
    <property type="evidence" value="ECO:0007669"/>
    <property type="project" value="UniProtKB-UniRule"/>
</dbReference>
<comment type="similarity">
    <text evidence="2 9">Belongs to the CRISPR-associated endoribonuclease Cas2 protein family.</text>
</comment>
<dbReference type="GO" id="GO:0043571">
    <property type="term" value="P:maintenance of CRISPR repeat elements"/>
    <property type="evidence" value="ECO:0007669"/>
    <property type="project" value="UniProtKB-UniRule"/>
</dbReference>
<dbReference type="HAMAP" id="MF_01471">
    <property type="entry name" value="Cas2"/>
    <property type="match status" value="1"/>
</dbReference>
<dbReference type="NCBIfam" id="TIGR01573">
    <property type="entry name" value="cas2"/>
    <property type="match status" value="1"/>
</dbReference>
<dbReference type="EMBL" id="WIVE01000082">
    <property type="protein sequence ID" value="MQX38250.1"/>
    <property type="molecule type" value="Genomic_DNA"/>
</dbReference>
<keyword evidence="11" id="KW-1185">Reference proteome</keyword>
<name>A0A7X1ZJ89_9PROT</name>
<keyword evidence="4 9" id="KW-0479">Metal-binding</keyword>
<keyword evidence="8 9" id="KW-0051">Antiviral defense</keyword>
<evidence type="ECO:0000256" key="2">
    <source>
        <dbReference type="ARBA" id="ARBA00009959"/>
    </source>
</evidence>
<accession>A0A7X1ZJ89</accession>
<sequence length="100" mass="11286">MSGPTDEHLYIITYDIADPKRWRRVWKVMNGYGAWLQLSVFQCRLSRKRLVQLRGALADIIETGADHVLILDLGPADAVKPRMESLGKAVSVVERTPIIV</sequence>
<dbReference type="GO" id="GO:0051607">
    <property type="term" value="P:defense response to virus"/>
    <property type="evidence" value="ECO:0007669"/>
    <property type="project" value="UniProtKB-UniRule"/>
</dbReference>
<dbReference type="GO" id="GO:0016787">
    <property type="term" value="F:hydrolase activity"/>
    <property type="evidence" value="ECO:0007669"/>
    <property type="project" value="UniProtKB-KW"/>
</dbReference>
<keyword evidence="7 9" id="KW-0460">Magnesium</keyword>
<dbReference type="GO" id="GO:0004521">
    <property type="term" value="F:RNA endonuclease activity"/>
    <property type="evidence" value="ECO:0007669"/>
    <property type="project" value="InterPro"/>
</dbReference>
<dbReference type="CDD" id="cd09725">
    <property type="entry name" value="Cas2_I_II_III"/>
    <property type="match status" value="1"/>
</dbReference>
<dbReference type="PANTHER" id="PTHR34405:SF3">
    <property type="entry name" value="CRISPR-ASSOCIATED ENDORIBONUCLEASE CAS2 3"/>
    <property type="match status" value="1"/>
</dbReference>
<evidence type="ECO:0000256" key="5">
    <source>
        <dbReference type="ARBA" id="ARBA00022759"/>
    </source>
</evidence>
<keyword evidence="5 9" id="KW-0255">Endonuclease</keyword>
<evidence type="ECO:0000256" key="4">
    <source>
        <dbReference type="ARBA" id="ARBA00022723"/>
    </source>
</evidence>
<keyword evidence="6 9" id="KW-0378">Hydrolase</keyword>
<evidence type="ECO:0000313" key="11">
    <source>
        <dbReference type="Proteomes" id="UP000434582"/>
    </source>
</evidence>
<evidence type="ECO:0000256" key="6">
    <source>
        <dbReference type="ARBA" id="ARBA00022801"/>
    </source>
</evidence>
<dbReference type="InterPro" id="IPR019199">
    <property type="entry name" value="Virulence_VapD/CRISPR_Cas2"/>
</dbReference>
<dbReference type="PANTHER" id="PTHR34405">
    <property type="entry name" value="CRISPR-ASSOCIATED ENDORIBONUCLEASE CAS2"/>
    <property type="match status" value="1"/>
</dbReference>
<evidence type="ECO:0000256" key="9">
    <source>
        <dbReference type="HAMAP-Rule" id="MF_01471"/>
    </source>
</evidence>
<comment type="cofactor">
    <cofactor evidence="1 9">
        <name>Mg(2+)</name>
        <dbReference type="ChEBI" id="CHEBI:18420"/>
    </cofactor>
</comment>
<feature type="binding site" evidence="9">
    <location>
        <position position="15"/>
    </location>
    <ligand>
        <name>Mg(2+)</name>
        <dbReference type="ChEBI" id="CHEBI:18420"/>
        <note>catalytic</note>
    </ligand>
</feature>
<evidence type="ECO:0000256" key="7">
    <source>
        <dbReference type="ARBA" id="ARBA00022842"/>
    </source>
</evidence>
<dbReference type="InterPro" id="IPR021127">
    <property type="entry name" value="CRISPR_associated_Cas2"/>
</dbReference>
<dbReference type="Proteomes" id="UP000434582">
    <property type="component" value="Unassembled WGS sequence"/>
</dbReference>
<comment type="subunit">
    <text evidence="9">Homodimer, forms a heterotetramer with a Cas1 homodimer.</text>
</comment>
<dbReference type="Gene3D" id="3.30.70.240">
    <property type="match status" value="1"/>
</dbReference>
<evidence type="ECO:0000256" key="1">
    <source>
        <dbReference type="ARBA" id="ARBA00001946"/>
    </source>
</evidence>
<dbReference type="OrthoDB" id="9798176at2"/>
<comment type="function">
    <text evidence="9">CRISPR (clustered regularly interspaced short palindromic repeat), is an adaptive immune system that provides protection against mobile genetic elements (viruses, transposable elements and conjugative plasmids). CRISPR clusters contain sequences complementary to antecedent mobile elements and target invading nucleic acids. CRISPR clusters are transcribed and processed into CRISPR RNA (crRNA). Functions as a ssRNA-specific endoribonuclease. Involved in the integration of spacer DNA into the CRISPR cassette.</text>
</comment>
<comment type="caution">
    <text evidence="10">The sequence shown here is derived from an EMBL/GenBank/DDBJ whole genome shotgun (WGS) entry which is preliminary data.</text>
</comment>
<dbReference type="Pfam" id="PF09827">
    <property type="entry name" value="CRISPR_Cas2"/>
    <property type="match status" value="1"/>
</dbReference>
<proteinExistence type="inferred from homology"/>
<dbReference type="EC" id="3.1.-.-" evidence="9"/>
<organism evidence="10 11">
    <name type="scientific">Roseospira navarrensis</name>
    <dbReference type="NCBI Taxonomy" id="140058"/>
    <lineage>
        <taxon>Bacteria</taxon>
        <taxon>Pseudomonadati</taxon>
        <taxon>Pseudomonadota</taxon>
        <taxon>Alphaproteobacteria</taxon>
        <taxon>Rhodospirillales</taxon>
        <taxon>Rhodospirillaceae</taxon>
        <taxon>Roseospira</taxon>
    </lineage>
</organism>
<evidence type="ECO:0000256" key="8">
    <source>
        <dbReference type="ARBA" id="ARBA00023118"/>
    </source>
</evidence>
<protein>
    <recommendedName>
        <fullName evidence="9">CRISPR-associated endoribonuclease Cas2</fullName>
        <ecNumber evidence="9">3.1.-.-</ecNumber>
    </recommendedName>
</protein>
<reference evidence="10 11" key="1">
    <citation type="submission" date="2019-10" db="EMBL/GenBank/DDBJ databases">
        <title>Draft whole-genome sequence of the purple nonsulfur photosynthetic bacterium Roseospira navarrensis DSM 15114.</title>
        <authorList>
            <person name="Kyndt J.A."/>
            <person name="Meyer T.E."/>
        </authorList>
    </citation>
    <scope>NUCLEOTIDE SEQUENCE [LARGE SCALE GENOMIC DNA]</scope>
    <source>
        <strain evidence="10 11">DSM 15114</strain>
    </source>
</reference>
<dbReference type="RefSeq" id="WP_153346524.1">
    <property type="nucleotide sequence ID" value="NZ_WIVE01000082.1"/>
</dbReference>
<evidence type="ECO:0000256" key="3">
    <source>
        <dbReference type="ARBA" id="ARBA00022722"/>
    </source>
</evidence>
<evidence type="ECO:0000313" key="10">
    <source>
        <dbReference type="EMBL" id="MQX38250.1"/>
    </source>
</evidence>